<organism evidence="3 4">
    <name type="scientific">Prorocentrum cordatum</name>
    <dbReference type="NCBI Taxonomy" id="2364126"/>
    <lineage>
        <taxon>Eukaryota</taxon>
        <taxon>Sar</taxon>
        <taxon>Alveolata</taxon>
        <taxon>Dinophyceae</taxon>
        <taxon>Prorocentrales</taxon>
        <taxon>Prorocentraceae</taxon>
        <taxon>Prorocentrum</taxon>
    </lineage>
</organism>
<protein>
    <submittedName>
        <fullName evidence="3">Uncharacterized protein</fullName>
    </submittedName>
</protein>
<feature type="non-terminal residue" evidence="3">
    <location>
        <position position="1"/>
    </location>
</feature>
<keyword evidence="2" id="KW-0812">Transmembrane</keyword>
<evidence type="ECO:0000256" key="1">
    <source>
        <dbReference type="SAM" id="MobiDB-lite"/>
    </source>
</evidence>
<gene>
    <name evidence="3" type="ORF">PCOR1329_LOCUS3533</name>
</gene>
<keyword evidence="2" id="KW-1133">Transmembrane helix</keyword>
<name>A0ABN9PJG4_9DINO</name>
<accession>A0ABN9PJG4</accession>
<feature type="transmembrane region" description="Helical" evidence="2">
    <location>
        <begin position="21"/>
        <end position="42"/>
    </location>
</feature>
<proteinExistence type="predicted"/>
<keyword evidence="4" id="KW-1185">Reference proteome</keyword>
<evidence type="ECO:0000313" key="4">
    <source>
        <dbReference type="Proteomes" id="UP001189429"/>
    </source>
</evidence>
<comment type="caution">
    <text evidence="3">The sequence shown here is derived from an EMBL/GenBank/DDBJ whole genome shotgun (WGS) entry which is preliminary data.</text>
</comment>
<feature type="region of interest" description="Disordered" evidence="1">
    <location>
        <begin position="307"/>
        <end position="348"/>
    </location>
</feature>
<reference evidence="3" key="1">
    <citation type="submission" date="2023-10" db="EMBL/GenBank/DDBJ databases">
        <authorList>
            <person name="Chen Y."/>
            <person name="Shah S."/>
            <person name="Dougan E. K."/>
            <person name="Thang M."/>
            <person name="Chan C."/>
        </authorList>
    </citation>
    <scope>NUCLEOTIDE SEQUENCE [LARGE SCALE GENOMIC DNA]</scope>
</reference>
<evidence type="ECO:0000256" key="2">
    <source>
        <dbReference type="SAM" id="Phobius"/>
    </source>
</evidence>
<dbReference type="Proteomes" id="UP001189429">
    <property type="component" value="Unassembled WGS sequence"/>
</dbReference>
<evidence type="ECO:0000313" key="3">
    <source>
        <dbReference type="EMBL" id="CAK0793129.1"/>
    </source>
</evidence>
<dbReference type="EMBL" id="CAUYUJ010000904">
    <property type="protein sequence ID" value="CAK0793129.1"/>
    <property type="molecule type" value="Genomic_DNA"/>
</dbReference>
<sequence>GEQQIFRAKVNQRKQMTASRAYAKSFLANGIVTGGVTGSMWLKMSKGNVPPCWAITWGTRICDTFYPMAAKHSDNKFVKYAKENGFCNVILLSADIDPKHEEWVKTYHNKFHGGSEVTFDEVVNDALELRSMWCAHAYDSGLIERSRDQEGGGYLSKMWNFLKDQPKASHFEGHNNKFLKAGRLGDKLVKLKVKDSVSEMLGEYCDYLNKDFHIHAVIGNMHDVVKIIMLRLKGSTPEKLIANLVYESMKFIAPLASDDDDIKAPWVFAPKAPISLQHLLDLLVYPVEGAKVLSLISVPPVMSEEAKAKATAAPKKGPTRRKLQQMGDSVEPPKKPATDTFGQRVLAL</sequence>
<keyword evidence="2" id="KW-0472">Membrane</keyword>